<name>A0A8K0TUC9_9PEZI</name>
<feature type="compositionally biased region" description="Low complexity" evidence="7">
    <location>
        <begin position="24"/>
        <end position="45"/>
    </location>
</feature>
<dbReference type="InterPro" id="IPR006011">
    <property type="entry name" value="Syntaxin_N"/>
</dbReference>
<evidence type="ECO:0000256" key="6">
    <source>
        <dbReference type="ARBA" id="ARBA00023136"/>
    </source>
</evidence>
<dbReference type="Pfam" id="PF00804">
    <property type="entry name" value="Syntaxin"/>
    <property type="match status" value="1"/>
</dbReference>
<dbReference type="OrthoDB" id="10255013at2759"/>
<dbReference type="GO" id="GO:0012505">
    <property type="term" value="C:endomembrane system"/>
    <property type="evidence" value="ECO:0007669"/>
    <property type="project" value="TreeGrafter"/>
</dbReference>
<dbReference type="Proteomes" id="UP000813385">
    <property type="component" value="Unassembled WGS sequence"/>
</dbReference>
<evidence type="ECO:0000259" key="9">
    <source>
        <dbReference type="PROSITE" id="PS50192"/>
    </source>
</evidence>
<comment type="subcellular location">
    <subcellularLocation>
        <location evidence="1">Membrane</location>
        <topology evidence="1">Single-pass type IV membrane protein</topology>
    </subcellularLocation>
</comment>
<dbReference type="InterPro" id="IPR010989">
    <property type="entry name" value="SNARE"/>
</dbReference>
<accession>A0A8K0TUC9</accession>
<dbReference type="EMBL" id="JAGPXD010000001">
    <property type="protein sequence ID" value="KAH7374908.1"/>
    <property type="molecule type" value="Genomic_DNA"/>
</dbReference>
<reference evidence="10" key="1">
    <citation type="journal article" date="2021" name="Nat. Commun.">
        <title>Genetic determinants of endophytism in the Arabidopsis root mycobiome.</title>
        <authorList>
            <person name="Mesny F."/>
            <person name="Miyauchi S."/>
            <person name="Thiergart T."/>
            <person name="Pickel B."/>
            <person name="Atanasova L."/>
            <person name="Karlsson M."/>
            <person name="Huettel B."/>
            <person name="Barry K.W."/>
            <person name="Haridas S."/>
            <person name="Chen C."/>
            <person name="Bauer D."/>
            <person name="Andreopoulos W."/>
            <person name="Pangilinan J."/>
            <person name="LaButti K."/>
            <person name="Riley R."/>
            <person name="Lipzen A."/>
            <person name="Clum A."/>
            <person name="Drula E."/>
            <person name="Henrissat B."/>
            <person name="Kohler A."/>
            <person name="Grigoriev I.V."/>
            <person name="Martin F.M."/>
            <person name="Hacquard S."/>
        </authorList>
    </citation>
    <scope>NUCLEOTIDE SEQUENCE</scope>
    <source>
        <strain evidence="10">MPI-CAGE-AT-0016</strain>
    </source>
</reference>
<evidence type="ECO:0000256" key="5">
    <source>
        <dbReference type="ARBA" id="ARBA00023054"/>
    </source>
</evidence>
<dbReference type="Gene3D" id="1.20.58.70">
    <property type="match status" value="1"/>
</dbReference>
<dbReference type="GO" id="GO:0006906">
    <property type="term" value="P:vesicle fusion"/>
    <property type="evidence" value="ECO:0007669"/>
    <property type="project" value="TreeGrafter"/>
</dbReference>
<evidence type="ECO:0000313" key="11">
    <source>
        <dbReference type="Proteomes" id="UP000813385"/>
    </source>
</evidence>
<dbReference type="GO" id="GO:0048278">
    <property type="term" value="P:vesicle docking"/>
    <property type="evidence" value="ECO:0007669"/>
    <property type="project" value="TreeGrafter"/>
</dbReference>
<dbReference type="PROSITE" id="PS50192">
    <property type="entry name" value="T_SNARE"/>
    <property type="match status" value="1"/>
</dbReference>
<evidence type="ECO:0000256" key="8">
    <source>
        <dbReference type="SAM" id="Phobius"/>
    </source>
</evidence>
<dbReference type="PANTHER" id="PTHR19957:SF380">
    <property type="entry name" value="SYNTAXIN FAMILY PROTEIN"/>
    <property type="match status" value="1"/>
</dbReference>
<evidence type="ECO:0000256" key="1">
    <source>
        <dbReference type="ARBA" id="ARBA00004211"/>
    </source>
</evidence>
<evidence type="ECO:0000313" key="10">
    <source>
        <dbReference type="EMBL" id="KAH7374908.1"/>
    </source>
</evidence>
<dbReference type="GO" id="GO:0005886">
    <property type="term" value="C:plasma membrane"/>
    <property type="evidence" value="ECO:0007669"/>
    <property type="project" value="TreeGrafter"/>
</dbReference>
<dbReference type="CDD" id="cd15849">
    <property type="entry name" value="SNARE_Sso1"/>
    <property type="match status" value="1"/>
</dbReference>
<dbReference type="GO" id="GO:0005484">
    <property type="term" value="F:SNAP receptor activity"/>
    <property type="evidence" value="ECO:0007669"/>
    <property type="project" value="TreeGrafter"/>
</dbReference>
<keyword evidence="3 8" id="KW-0812">Transmembrane</keyword>
<comment type="caution">
    <text evidence="10">The sequence shown here is derived from an EMBL/GenBank/DDBJ whole genome shotgun (WGS) entry which is preliminary data.</text>
</comment>
<dbReference type="GO" id="GO:0000149">
    <property type="term" value="F:SNARE binding"/>
    <property type="evidence" value="ECO:0007669"/>
    <property type="project" value="TreeGrafter"/>
</dbReference>
<gene>
    <name evidence="10" type="ORF">B0T11DRAFT_4188</name>
</gene>
<dbReference type="GO" id="GO:0006886">
    <property type="term" value="P:intracellular protein transport"/>
    <property type="evidence" value="ECO:0007669"/>
    <property type="project" value="TreeGrafter"/>
</dbReference>
<evidence type="ECO:0000256" key="4">
    <source>
        <dbReference type="ARBA" id="ARBA00022989"/>
    </source>
</evidence>
<dbReference type="AlphaFoldDB" id="A0A8K0TUC9"/>
<sequence>MDRYGGRQNPFDDRGASDGGYGGPQQSYGQSYGGNQYNDQYGGSNVEMTSLGGGGGGYGQASNPNAILNECRSIDQGIDEVENNLGQLRMLQDRSLSDADTSGTSATKRQLEGLSAETMDMYRGLVERVRTVKSNPEAQSSKNSAQVGRIDRRLKTVIQQYQQVESQFRKKTQDQMARQYRIVRPEAGEDEVRQAVSDPDGGAVFSQALMQSSRQGQARAALNAVQDRHAEIQRIERQMVELAQMFQDMDTIVVQQEAAVAQIEQKGEEVAENLIKGNEEIEVAVNTARSTRKKKWWCLAICVAIVIIVAIVVVVVIAVNGGFKGSAPAAAPAPAPAAPTAANARRALDNAAAAMNLDSNTISRVLRDRMNRPGVEWQPGAHAARADDAATYARNMVAPF</sequence>
<evidence type="ECO:0000256" key="3">
    <source>
        <dbReference type="ARBA" id="ARBA00022692"/>
    </source>
</evidence>
<dbReference type="GO" id="GO:0031201">
    <property type="term" value="C:SNARE complex"/>
    <property type="evidence" value="ECO:0007669"/>
    <property type="project" value="TreeGrafter"/>
</dbReference>
<comment type="similarity">
    <text evidence="2">Belongs to the syntaxin family.</text>
</comment>
<dbReference type="GO" id="GO:0006887">
    <property type="term" value="P:exocytosis"/>
    <property type="evidence" value="ECO:0007669"/>
    <property type="project" value="TreeGrafter"/>
</dbReference>
<keyword evidence="11" id="KW-1185">Reference proteome</keyword>
<keyword evidence="5" id="KW-0175">Coiled coil</keyword>
<feature type="compositionally biased region" description="Basic and acidic residues" evidence="7">
    <location>
        <begin position="1"/>
        <end position="16"/>
    </location>
</feature>
<dbReference type="FunFam" id="1.20.58.70:FF:000008">
    <property type="entry name" value="Syntaxin family protein"/>
    <property type="match status" value="1"/>
</dbReference>
<dbReference type="PANTHER" id="PTHR19957">
    <property type="entry name" value="SYNTAXIN"/>
    <property type="match status" value="1"/>
</dbReference>
<organism evidence="10 11">
    <name type="scientific">Plectosphaerella cucumerina</name>
    <dbReference type="NCBI Taxonomy" id="40658"/>
    <lineage>
        <taxon>Eukaryota</taxon>
        <taxon>Fungi</taxon>
        <taxon>Dikarya</taxon>
        <taxon>Ascomycota</taxon>
        <taxon>Pezizomycotina</taxon>
        <taxon>Sordariomycetes</taxon>
        <taxon>Hypocreomycetidae</taxon>
        <taxon>Glomerellales</taxon>
        <taxon>Plectosphaerellaceae</taxon>
        <taxon>Plectosphaerella</taxon>
    </lineage>
</organism>
<feature type="region of interest" description="Disordered" evidence="7">
    <location>
        <begin position="1"/>
        <end position="48"/>
    </location>
</feature>
<dbReference type="InterPro" id="IPR045242">
    <property type="entry name" value="Syntaxin"/>
</dbReference>
<dbReference type="SMART" id="SM00503">
    <property type="entry name" value="SynN"/>
    <property type="match status" value="1"/>
</dbReference>
<dbReference type="SMART" id="SM00397">
    <property type="entry name" value="t_SNARE"/>
    <property type="match status" value="1"/>
</dbReference>
<protein>
    <submittedName>
        <fullName evidence="10">t-SNARE</fullName>
    </submittedName>
</protein>
<feature type="transmembrane region" description="Helical" evidence="8">
    <location>
        <begin position="296"/>
        <end position="319"/>
    </location>
</feature>
<evidence type="ECO:0000256" key="2">
    <source>
        <dbReference type="ARBA" id="ARBA00009063"/>
    </source>
</evidence>
<keyword evidence="6 8" id="KW-0472">Membrane</keyword>
<keyword evidence="4 8" id="KW-1133">Transmembrane helix</keyword>
<feature type="domain" description="T-SNARE coiled-coil homology" evidence="9">
    <location>
        <begin position="222"/>
        <end position="284"/>
    </location>
</feature>
<dbReference type="InterPro" id="IPR000727">
    <property type="entry name" value="T_SNARE_dom"/>
</dbReference>
<proteinExistence type="inferred from homology"/>
<dbReference type="Pfam" id="PF05739">
    <property type="entry name" value="SNARE"/>
    <property type="match status" value="1"/>
</dbReference>
<dbReference type="SUPFAM" id="SSF47661">
    <property type="entry name" value="t-snare proteins"/>
    <property type="match status" value="1"/>
</dbReference>
<evidence type="ECO:0000256" key="7">
    <source>
        <dbReference type="SAM" id="MobiDB-lite"/>
    </source>
</evidence>